<comment type="caution">
    <text evidence="1">The sequence shown here is derived from an EMBL/GenBank/DDBJ whole genome shotgun (WGS) entry which is preliminary data.</text>
</comment>
<evidence type="ECO:0000313" key="2">
    <source>
        <dbReference type="Proteomes" id="UP000824469"/>
    </source>
</evidence>
<organism evidence="1 2">
    <name type="scientific">Taxus chinensis</name>
    <name type="common">Chinese yew</name>
    <name type="synonym">Taxus wallichiana var. chinensis</name>
    <dbReference type="NCBI Taxonomy" id="29808"/>
    <lineage>
        <taxon>Eukaryota</taxon>
        <taxon>Viridiplantae</taxon>
        <taxon>Streptophyta</taxon>
        <taxon>Embryophyta</taxon>
        <taxon>Tracheophyta</taxon>
        <taxon>Spermatophyta</taxon>
        <taxon>Pinopsida</taxon>
        <taxon>Pinidae</taxon>
        <taxon>Conifers II</taxon>
        <taxon>Cupressales</taxon>
        <taxon>Taxaceae</taxon>
        <taxon>Taxus</taxon>
    </lineage>
</organism>
<accession>A0AA38G1X2</accession>
<reference evidence="1 2" key="1">
    <citation type="journal article" date="2021" name="Nat. Plants">
        <title>The Taxus genome provides insights into paclitaxel biosynthesis.</title>
        <authorList>
            <person name="Xiong X."/>
            <person name="Gou J."/>
            <person name="Liao Q."/>
            <person name="Li Y."/>
            <person name="Zhou Q."/>
            <person name="Bi G."/>
            <person name="Li C."/>
            <person name="Du R."/>
            <person name="Wang X."/>
            <person name="Sun T."/>
            <person name="Guo L."/>
            <person name="Liang H."/>
            <person name="Lu P."/>
            <person name="Wu Y."/>
            <person name="Zhang Z."/>
            <person name="Ro D.K."/>
            <person name="Shang Y."/>
            <person name="Huang S."/>
            <person name="Yan J."/>
        </authorList>
    </citation>
    <scope>NUCLEOTIDE SEQUENCE [LARGE SCALE GENOMIC DNA]</scope>
    <source>
        <strain evidence="1">Ta-2019</strain>
    </source>
</reference>
<name>A0AA38G1X2_TAXCH</name>
<dbReference type="EMBL" id="JAHRHJ020000005">
    <property type="protein sequence ID" value="KAH9313493.1"/>
    <property type="molecule type" value="Genomic_DNA"/>
</dbReference>
<proteinExistence type="predicted"/>
<feature type="non-terminal residue" evidence="1">
    <location>
        <position position="1"/>
    </location>
</feature>
<sequence>ECHNAKYTFKTDPENDMQYELLVYDLESFEFHCFEEKRVTSALVDADENLHRGFDERIERRIFVLDLDLAIETIFHIAKDVEDVGSRSNVFAFD</sequence>
<dbReference type="Proteomes" id="UP000824469">
    <property type="component" value="Unassembled WGS sequence"/>
</dbReference>
<evidence type="ECO:0000313" key="1">
    <source>
        <dbReference type="EMBL" id="KAH9313493.1"/>
    </source>
</evidence>
<protein>
    <submittedName>
        <fullName evidence="1">Uncharacterized protein</fullName>
    </submittedName>
</protein>
<keyword evidence="2" id="KW-1185">Reference proteome</keyword>
<dbReference type="AlphaFoldDB" id="A0AA38G1X2"/>
<gene>
    <name evidence="1" type="ORF">KI387_022120</name>
</gene>